<dbReference type="KEGG" id="aagg:ETAA8_49850"/>
<keyword evidence="8" id="KW-1185">Reference proteome</keyword>
<evidence type="ECO:0000256" key="1">
    <source>
        <dbReference type="ARBA" id="ARBA00022617"/>
    </source>
</evidence>
<dbReference type="SUPFAM" id="SSF46626">
    <property type="entry name" value="Cytochrome c"/>
    <property type="match status" value="1"/>
</dbReference>
<dbReference type="OrthoDB" id="228131at2"/>
<protein>
    <recommendedName>
        <fullName evidence="6">Cytochrome c domain-containing protein</fullName>
    </recommendedName>
</protein>
<sequence length="594" mass="63193" precursor="true">MLTHLLRTVCLSLVLALGLFTFGTSTACAQAGAAGPLLKLLQSGRLPKERQPQVVEMVVTRGGPDDLAFIVGEVIKDDAFSAPLRRQSLTWLADAARVRKVVPSGDLSAIKQLLTGDVTKRDPAIINGAIELAGLWKVAAVRPQLQELAQSDKTPAALRRAAIGGLVSLGDAESKQTIRDLASSGKSVQLRLLAAAELAAIDLEAAAAAAGTIIPELTSKIDPAPLLDAILGRKEGAEKLAAQLKDKKIPEEAAKISLRHMYSVGRSDAALSDVLSQAANIALDAPPPTQEEAAKIAAEVMAKGNAERGEQIFRRKDLSCIKCHSIAQAGGQVGPELTALGSISPADYVVNSILNPNLAIKEQYVTRVLLTADGGVVTGIVIDRDDTRVRVRDAAGKILTIPAADIEDEAEGKSLMPQGLTKFLTHDEFLDLARFVSELGKPGPYAVRKVPTIQRWRVLSSPEKLVLDEVPNVELLREHVLDTPDSAWTTSYGMAGGDFPLAELSSGSEGAALYLQGQFDVIDTGEIELELTAPTGTVWWLDAEPFEGTTLAKREIATGTHRVTIRVPKAAGKLRMEIRKPTDSTANYTVLGGQ</sequence>
<dbReference type="Proteomes" id="UP000315017">
    <property type="component" value="Chromosome"/>
</dbReference>
<gene>
    <name evidence="7" type="ORF">ETAA8_49850</name>
</gene>
<keyword evidence="3 4" id="KW-0408">Iron</keyword>
<dbReference type="InterPro" id="IPR036909">
    <property type="entry name" value="Cyt_c-like_dom_sf"/>
</dbReference>
<evidence type="ECO:0000256" key="5">
    <source>
        <dbReference type="SAM" id="SignalP"/>
    </source>
</evidence>
<dbReference type="EMBL" id="CP036274">
    <property type="protein sequence ID" value="QDU29869.1"/>
    <property type="molecule type" value="Genomic_DNA"/>
</dbReference>
<evidence type="ECO:0000259" key="6">
    <source>
        <dbReference type="PROSITE" id="PS51007"/>
    </source>
</evidence>
<keyword evidence="5" id="KW-0732">Signal</keyword>
<evidence type="ECO:0000256" key="3">
    <source>
        <dbReference type="ARBA" id="ARBA00023004"/>
    </source>
</evidence>
<dbReference type="InterPro" id="IPR009056">
    <property type="entry name" value="Cyt_c-like_dom"/>
</dbReference>
<proteinExistence type="predicted"/>
<dbReference type="InterPro" id="IPR013427">
    <property type="entry name" value="Haem-bd_dom_put"/>
</dbReference>
<reference evidence="7 8" key="1">
    <citation type="submission" date="2019-02" db="EMBL/GenBank/DDBJ databases">
        <title>Deep-cultivation of Planctomycetes and their phenomic and genomic characterization uncovers novel biology.</title>
        <authorList>
            <person name="Wiegand S."/>
            <person name="Jogler M."/>
            <person name="Boedeker C."/>
            <person name="Pinto D."/>
            <person name="Vollmers J."/>
            <person name="Rivas-Marin E."/>
            <person name="Kohn T."/>
            <person name="Peeters S.H."/>
            <person name="Heuer A."/>
            <person name="Rast P."/>
            <person name="Oberbeckmann S."/>
            <person name="Bunk B."/>
            <person name="Jeske O."/>
            <person name="Meyerdierks A."/>
            <person name="Storesund J.E."/>
            <person name="Kallscheuer N."/>
            <person name="Luecker S."/>
            <person name="Lage O.M."/>
            <person name="Pohl T."/>
            <person name="Merkel B.J."/>
            <person name="Hornburger P."/>
            <person name="Mueller R.-W."/>
            <person name="Bruemmer F."/>
            <person name="Labrenz M."/>
            <person name="Spormann A.M."/>
            <person name="Op den Camp H."/>
            <person name="Overmann J."/>
            <person name="Amann R."/>
            <person name="Jetten M.S.M."/>
            <person name="Mascher T."/>
            <person name="Medema M.H."/>
            <person name="Devos D.P."/>
            <person name="Kaster A.-K."/>
            <person name="Ovreas L."/>
            <person name="Rohde M."/>
            <person name="Galperin M.Y."/>
            <person name="Jogler C."/>
        </authorList>
    </citation>
    <scope>NUCLEOTIDE SEQUENCE [LARGE SCALE GENOMIC DNA]</scope>
    <source>
        <strain evidence="7 8">ETA_A8</strain>
    </source>
</reference>
<feature type="chain" id="PRO_5022195969" description="Cytochrome c domain-containing protein" evidence="5">
    <location>
        <begin position="28"/>
        <end position="594"/>
    </location>
</feature>
<dbReference type="GO" id="GO:0046872">
    <property type="term" value="F:metal ion binding"/>
    <property type="evidence" value="ECO:0007669"/>
    <property type="project" value="UniProtKB-KW"/>
</dbReference>
<dbReference type="PANTHER" id="PTHR33546">
    <property type="entry name" value="LARGE, MULTIFUNCTIONAL SECRETED PROTEIN-RELATED"/>
    <property type="match status" value="1"/>
</dbReference>
<dbReference type="RefSeq" id="WP_145094381.1">
    <property type="nucleotide sequence ID" value="NZ_CP036274.1"/>
</dbReference>
<feature type="domain" description="Cytochrome c" evidence="6">
    <location>
        <begin position="304"/>
        <end position="440"/>
    </location>
</feature>
<accession>A0A517YI28</accession>
<dbReference type="PROSITE" id="PS51257">
    <property type="entry name" value="PROKAR_LIPOPROTEIN"/>
    <property type="match status" value="1"/>
</dbReference>
<dbReference type="GO" id="GO:0009055">
    <property type="term" value="F:electron transfer activity"/>
    <property type="evidence" value="ECO:0007669"/>
    <property type="project" value="InterPro"/>
</dbReference>
<dbReference type="Gene3D" id="1.10.760.10">
    <property type="entry name" value="Cytochrome c-like domain"/>
    <property type="match status" value="1"/>
</dbReference>
<dbReference type="PROSITE" id="PS51007">
    <property type="entry name" value="CYTC"/>
    <property type="match status" value="1"/>
</dbReference>
<evidence type="ECO:0000313" key="8">
    <source>
        <dbReference type="Proteomes" id="UP000315017"/>
    </source>
</evidence>
<dbReference type="NCBIfam" id="TIGR02603">
    <property type="entry name" value="CxxCH_TIGR02603"/>
    <property type="match status" value="1"/>
</dbReference>
<evidence type="ECO:0000313" key="7">
    <source>
        <dbReference type="EMBL" id="QDU29869.1"/>
    </source>
</evidence>
<organism evidence="7 8">
    <name type="scientific">Anatilimnocola aggregata</name>
    <dbReference type="NCBI Taxonomy" id="2528021"/>
    <lineage>
        <taxon>Bacteria</taxon>
        <taxon>Pseudomonadati</taxon>
        <taxon>Planctomycetota</taxon>
        <taxon>Planctomycetia</taxon>
        <taxon>Pirellulales</taxon>
        <taxon>Pirellulaceae</taxon>
        <taxon>Anatilimnocola</taxon>
    </lineage>
</organism>
<evidence type="ECO:0000256" key="2">
    <source>
        <dbReference type="ARBA" id="ARBA00022723"/>
    </source>
</evidence>
<name>A0A517YI28_9BACT</name>
<dbReference type="AlphaFoldDB" id="A0A517YI28"/>
<keyword evidence="2 4" id="KW-0479">Metal-binding</keyword>
<dbReference type="PANTHER" id="PTHR33546:SF1">
    <property type="entry name" value="LARGE, MULTIFUNCTIONAL SECRETED PROTEIN"/>
    <property type="match status" value="1"/>
</dbReference>
<evidence type="ECO:0000256" key="4">
    <source>
        <dbReference type="PROSITE-ProRule" id="PRU00433"/>
    </source>
</evidence>
<keyword evidence="1 4" id="KW-0349">Heme</keyword>
<feature type="signal peptide" evidence="5">
    <location>
        <begin position="1"/>
        <end position="27"/>
    </location>
</feature>
<dbReference type="GO" id="GO:0020037">
    <property type="term" value="F:heme binding"/>
    <property type="evidence" value="ECO:0007669"/>
    <property type="project" value="InterPro"/>
</dbReference>